<dbReference type="InterPro" id="IPR022742">
    <property type="entry name" value="Hydrolase_4"/>
</dbReference>
<reference evidence="4" key="2">
    <citation type="journal article" date="2023" name="Int. J. Syst. Evol. Microbiol.">
        <title>Streptomyces marispadix sp. nov., isolated from marine beach sediment of the Northern Coast of Portugal.</title>
        <authorList>
            <person name="dos Santos J.D.N."/>
            <person name="Vitorino I.R."/>
            <person name="Kallscheuer N."/>
            <person name="Srivastava A."/>
            <person name="Krautwurst S."/>
            <person name="Marz M."/>
            <person name="Jogler C."/>
            <person name="Lobo Da Cunha A."/>
            <person name="Catita J."/>
            <person name="Goncalves H."/>
            <person name="Gonzalez I."/>
            <person name="Reyes F."/>
            <person name="Lage O.M."/>
        </authorList>
    </citation>
    <scope>NUCLEOTIDE SEQUENCE</scope>
    <source>
        <strain evidence="4">M600PL45_2</strain>
    </source>
</reference>
<keyword evidence="5" id="KW-1185">Reference proteome</keyword>
<evidence type="ECO:0000256" key="1">
    <source>
        <dbReference type="ARBA" id="ARBA00022801"/>
    </source>
</evidence>
<name>A0ABS9SWW3_9ACTN</name>
<accession>A0ABS9SWW3</accession>
<dbReference type="Gene3D" id="3.40.50.1820">
    <property type="entry name" value="alpha/beta hydrolase"/>
    <property type="match status" value="1"/>
</dbReference>
<dbReference type="PANTHER" id="PTHR43798:SF31">
    <property type="entry name" value="AB HYDROLASE SUPERFAMILY PROTEIN YCLE"/>
    <property type="match status" value="1"/>
</dbReference>
<protein>
    <submittedName>
        <fullName evidence="4">Alpha/beta fold hydrolase</fullName>
    </submittedName>
</protein>
<keyword evidence="1 4" id="KW-0378">Hydrolase</keyword>
<reference evidence="4" key="1">
    <citation type="submission" date="2022-03" db="EMBL/GenBank/DDBJ databases">
        <authorList>
            <person name="Santos J.D.N."/>
            <person name="Kallscheuer N."/>
            <person name="Jogler C."/>
            <person name="Lage O.M."/>
        </authorList>
    </citation>
    <scope>NUCLEOTIDE SEQUENCE</scope>
    <source>
        <strain evidence="4">M600PL45_2</strain>
    </source>
</reference>
<dbReference type="Proteomes" id="UP001166784">
    <property type="component" value="Unassembled WGS sequence"/>
</dbReference>
<feature type="compositionally biased region" description="Low complexity" evidence="2">
    <location>
        <begin position="302"/>
        <end position="333"/>
    </location>
</feature>
<dbReference type="PANTHER" id="PTHR43798">
    <property type="entry name" value="MONOACYLGLYCEROL LIPASE"/>
    <property type="match status" value="1"/>
</dbReference>
<evidence type="ECO:0000313" key="4">
    <source>
        <dbReference type="EMBL" id="MCH6160758.1"/>
    </source>
</evidence>
<evidence type="ECO:0000259" key="3">
    <source>
        <dbReference type="Pfam" id="PF12146"/>
    </source>
</evidence>
<feature type="region of interest" description="Disordered" evidence="2">
    <location>
        <begin position="300"/>
        <end position="393"/>
    </location>
</feature>
<dbReference type="Pfam" id="PF12146">
    <property type="entry name" value="Hydrolase_4"/>
    <property type="match status" value="1"/>
</dbReference>
<dbReference type="PRINTS" id="PR00412">
    <property type="entry name" value="EPOXHYDRLASE"/>
</dbReference>
<proteinExistence type="predicted"/>
<dbReference type="InterPro" id="IPR029058">
    <property type="entry name" value="AB_hydrolase_fold"/>
</dbReference>
<feature type="domain" description="Serine aminopeptidase S33" evidence="3">
    <location>
        <begin position="37"/>
        <end position="281"/>
    </location>
</feature>
<gene>
    <name evidence="4" type="ORF">MMA15_10190</name>
</gene>
<dbReference type="GO" id="GO:0016787">
    <property type="term" value="F:hydrolase activity"/>
    <property type="evidence" value="ECO:0007669"/>
    <property type="project" value="UniProtKB-KW"/>
</dbReference>
<evidence type="ECO:0000256" key="2">
    <source>
        <dbReference type="SAM" id="MobiDB-lite"/>
    </source>
</evidence>
<dbReference type="InterPro" id="IPR000073">
    <property type="entry name" value="AB_hydrolase_1"/>
</dbReference>
<comment type="caution">
    <text evidence="4">The sequence shown here is derived from an EMBL/GenBank/DDBJ whole genome shotgun (WGS) entry which is preliminary data.</text>
</comment>
<organism evidence="4 5">
    <name type="scientific">Streptomyces marispadix</name>
    <dbReference type="NCBI Taxonomy" id="2922868"/>
    <lineage>
        <taxon>Bacteria</taxon>
        <taxon>Bacillati</taxon>
        <taxon>Actinomycetota</taxon>
        <taxon>Actinomycetes</taxon>
        <taxon>Kitasatosporales</taxon>
        <taxon>Streptomycetaceae</taxon>
        <taxon>Streptomyces</taxon>
    </lineage>
</organism>
<sequence length="393" mass="41581">MGRTPGPYDPPPAARELTATSADGARLHVEVHGHDTDPAVVLIHGWTCSTAFWAAVIRELTASGHRVIAYDQRGHGRSPGTAAHTYRPDALADDLCAVLDTALKPGERAVLGGHSMGAMTLIAASGRPELRERAAAVLLCNTGAHRLTASARVIPLRSERGRERAHRFLLLSKLPLGPVTPLTRKALKYGTMGPDSPPEQVEAVARVVHACRPRERGAWGAMLAKLDIAERVSAISAPTEVITGTADRLTPPALAHELADALPRCTGFHELPRRGHMTPVETPSEVTGVLRRLVREHLAASAQPAAGTDTDTATSPAGPAAAQRALRAPRTKPTPVPGRRRRPREPSSEPAGPGRGRHRSGPRGGRAAGAEALRAGRQGRPDRPGTGRVEEGE</sequence>
<dbReference type="InterPro" id="IPR050266">
    <property type="entry name" value="AB_hydrolase_sf"/>
</dbReference>
<dbReference type="InterPro" id="IPR000639">
    <property type="entry name" value="Epox_hydrolase-like"/>
</dbReference>
<evidence type="ECO:0000313" key="5">
    <source>
        <dbReference type="Proteomes" id="UP001166784"/>
    </source>
</evidence>
<feature type="compositionally biased region" description="Basic and acidic residues" evidence="2">
    <location>
        <begin position="379"/>
        <end position="393"/>
    </location>
</feature>
<dbReference type="EMBL" id="JAKWJU010000002">
    <property type="protein sequence ID" value="MCH6160758.1"/>
    <property type="molecule type" value="Genomic_DNA"/>
</dbReference>
<dbReference type="PRINTS" id="PR00111">
    <property type="entry name" value="ABHYDROLASE"/>
</dbReference>
<feature type="compositionally biased region" description="Low complexity" evidence="2">
    <location>
        <begin position="368"/>
        <end position="378"/>
    </location>
</feature>
<dbReference type="SUPFAM" id="SSF53474">
    <property type="entry name" value="alpha/beta-Hydrolases"/>
    <property type="match status" value="1"/>
</dbReference>